<accession>A0A327S244</accession>
<evidence type="ECO:0008006" key="3">
    <source>
        <dbReference type="Google" id="ProtNLM"/>
    </source>
</evidence>
<reference evidence="1 2" key="1">
    <citation type="submission" date="2018-06" db="EMBL/GenBank/DDBJ databases">
        <title>Genomic Encyclopedia of Archaeal and Bacterial Type Strains, Phase II (KMG-II): from individual species to whole genera.</title>
        <authorList>
            <person name="Goeker M."/>
        </authorList>
    </citation>
    <scope>NUCLEOTIDE SEQUENCE [LARGE SCALE GENOMIC DNA]</scope>
    <source>
        <strain evidence="1 2">DSM 14825</strain>
    </source>
</reference>
<dbReference type="AlphaFoldDB" id="A0A327S244"/>
<proteinExistence type="predicted"/>
<organism evidence="1 2">
    <name type="scientific">Pedobacter cryoconitis</name>
    <dbReference type="NCBI Taxonomy" id="188932"/>
    <lineage>
        <taxon>Bacteria</taxon>
        <taxon>Pseudomonadati</taxon>
        <taxon>Bacteroidota</taxon>
        <taxon>Sphingobacteriia</taxon>
        <taxon>Sphingobacteriales</taxon>
        <taxon>Sphingobacteriaceae</taxon>
        <taxon>Pedobacter</taxon>
    </lineage>
</organism>
<gene>
    <name evidence="1" type="ORF">LY11_04827</name>
</gene>
<sequence length="295" mass="33360">MANRSRISISLPYITAKLIKHQPHVYADEDLSQLFLKGKKKWSLPAAMNSRKFVEALEYEGIINSCHLDFGTEWHEAYYLTSCPDYYVVSQMIRNSYVSHATALAFWKMTDVVQDQIYVNREQSQALSKSGKGILVQSGIDGAFKGAQRQTASISNFDGKQVVLVKGKSTNQLGVIEADLKGKEQIRITDPERTLIDCVVRPAYATGPEEMAAIFKKAKSLISVATLADYLNELDYTYPYHQSIGFYLEKAGNYSDSEIDLFRTMPIEFDFYLDYGMSSPAYSKKWKLYAPAPLQ</sequence>
<comment type="caution">
    <text evidence="1">The sequence shown here is derived from an EMBL/GenBank/DDBJ whole genome shotgun (WGS) entry which is preliminary data.</text>
</comment>
<dbReference type="EMBL" id="QLLR01000039">
    <property type="protein sequence ID" value="RAJ22362.1"/>
    <property type="molecule type" value="Genomic_DNA"/>
</dbReference>
<protein>
    <recommendedName>
        <fullName evidence="3">AbiEi antitoxin C-terminal domain-containing protein</fullName>
    </recommendedName>
</protein>
<dbReference type="Proteomes" id="UP000249754">
    <property type="component" value="Unassembled WGS sequence"/>
</dbReference>
<evidence type="ECO:0000313" key="1">
    <source>
        <dbReference type="EMBL" id="RAJ22362.1"/>
    </source>
</evidence>
<evidence type="ECO:0000313" key="2">
    <source>
        <dbReference type="Proteomes" id="UP000249754"/>
    </source>
</evidence>
<name>A0A327S244_9SPHI</name>